<comment type="caution">
    <text evidence="2">The sequence shown here is derived from an EMBL/GenBank/DDBJ whole genome shotgun (WGS) entry which is preliminary data.</text>
</comment>
<dbReference type="Gene3D" id="1.10.418.10">
    <property type="entry name" value="Calponin-like domain"/>
    <property type="match status" value="1"/>
</dbReference>
<dbReference type="AlphaFoldDB" id="S9VY31"/>
<dbReference type="SUPFAM" id="SSF47576">
    <property type="entry name" value="Calponin-homology domain, CH-domain"/>
    <property type="match status" value="1"/>
</dbReference>
<protein>
    <submittedName>
        <fullName evidence="2">Uncharacterized protein</fullName>
    </submittedName>
</protein>
<name>S9VY31_9TRYP</name>
<dbReference type="Proteomes" id="UP000015354">
    <property type="component" value="Unassembled WGS sequence"/>
</dbReference>
<accession>S9VY31</accession>
<feature type="coiled-coil region" evidence="1">
    <location>
        <begin position="296"/>
        <end position="344"/>
    </location>
</feature>
<reference evidence="2 3" key="1">
    <citation type="journal article" date="2013" name="PLoS ONE">
        <title>Predicting the Proteins of Angomonas deanei, Strigomonas culicis and Their Respective Endosymbionts Reveals New Aspects of the Trypanosomatidae Family.</title>
        <authorList>
            <person name="Motta M.C."/>
            <person name="Martins A.C."/>
            <person name="de Souza S.S."/>
            <person name="Catta-Preta C.M."/>
            <person name="Silva R."/>
            <person name="Klein C.C."/>
            <person name="de Almeida L.G."/>
            <person name="de Lima Cunha O."/>
            <person name="Ciapina L.P."/>
            <person name="Brocchi M."/>
            <person name="Colabardini A.C."/>
            <person name="de Araujo Lima B."/>
            <person name="Machado C.R."/>
            <person name="de Almeida Soares C.M."/>
            <person name="Probst C.M."/>
            <person name="de Menezes C.B."/>
            <person name="Thompson C.E."/>
            <person name="Bartholomeu D.C."/>
            <person name="Gradia D.F."/>
            <person name="Pavoni D.P."/>
            <person name="Grisard E.C."/>
            <person name="Fantinatti-Garboggini F."/>
            <person name="Marchini F.K."/>
            <person name="Rodrigues-Luiz G.F."/>
            <person name="Wagner G."/>
            <person name="Goldman G.H."/>
            <person name="Fietto J.L."/>
            <person name="Elias M.C."/>
            <person name="Goldman M.H."/>
            <person name="Sagot M.F."/>
            <person name="Pereira M."/>
            <person name="Stoco P.H."/>
            <person name="de Mendonca-Neto R.P."/>
            <person name="Teixeira S.M."/>
            <person name="Maciel T.E."/>
            <person name="de Oliveira Mendes T.A."/>
            <person name="Urmenyi T.P."/>
            <person name="de Souza W."/>
            <person name="Schenkman S."/>
            <person name="de Vasconcelos A.T."/>
        </authorList>
    </citation>
    <scope>NUCLEOTIDE SEQUENCE [LARGE SCALE GENOMIC DNA]</scope>
</reference>
<dbReference type="EMBL" id="ATMH01005020">
    <property type="protein sequence ID" value="EPY28560.1"/>
    <property type="molecule type" value="Genomic_DNA"/>
</dbReference>
<evidence type="ECO:0000313" key="3">
    <source>
        <dbReference type="Proteomes" id="UP000015354"/>
    </source>
</evidence>
<organism evidence="2 3">
    <name type="scientific">Strigomonas culicis</name>
    <dbReference type="NCBI Taxonomy" id="28005"/>
    <lineage>
        <taxon>Eukaryota</taxon>
        <taxon>Discoba</taxon>
        <taxon>Euglenozoa</taxon>
        <taxon>Kinetoplastea</taxon>
        <taxon>Metakinetoplastina</taxon>
        <taxon>Trypanosomatida</taxon>
        <taxon>Trypanosomatidae</taxon>
        <taxon>Strigomonadinae</taxon>
        <taxon>Strigomonas</taxon>
    </lineage>
</organism>
<dbReference type="OrthoDB" id="277379at2759"/>
<dbReference type="InterPro" id="IPR036872">
    <property type="entry name" value="CH_dom_sf"/>
</dbReference>
<gene>
    <name evidence="2" type="ORF">STCU_05020</name>
</gene>
<sequence>MSLGPSASSKANRFSTIRNLPKVEKLEDTNGASQSGARGALDAFMQQQTNSEVDKDAELKVHRNHYAQLVSQLNAQASVYHSVGLFVEAMMREVSVREDTPTRAAAATWALGLLSAQPSGHALRAISEALLPVIYCQFDPDRVTFASPSIQAQLRDPAAVRFNPYFTHTMYVEQLDVDRGSVSQLSETLERLLHANDERKSFVMKTIEGTRWTAKRNAFNTWRAFAHRHRILALATERREARHRQELEKSHLKTVFYLWKLQVEVSRGGFLTERLHEAAVQLENAKNQFQLQCYRADRLIQATKESREELQQAALQNSILEKRVRELKEEMAEREKEYNRKLSQSVGDAFAIVQKYRERVTSMMQAQWPVEEFVTEPIETMEFDLDGAAKLLGDVESTGPSGTDTLLQWCNSIIRKASDADPYVPLRNFGSDFASGDAFYEIMRFVFGDATISVPAICSRDFRLNRLREVCEEAGMCYVLEPSDFMKIKEDKIALALSELYRLYITRKWKEVTLSYVQKLEEERNSAPVPSQGASSATETVVDEASFRQLLKDCEAHLELAQREESEHAYYERQLTEFSESIGLNEAFLCAQRLSGVPIPHVGKWASRHFWLINFKSLMDLKETVAPHTDAALWTQLLEGPLRQSLCTHAGMSARVFYGYAGEGSKTMSETTFWRFVETSGIVNASLTKEAISSMFDHVASPQLEAAVRTATNKTASEVEILLYATRQEMDMRTITATQFVEVLVHLAIHYYCNTLGLVESVNRFFGSLTIPTASTFSPAMVSFFQYECQEVFRFFVDDLARIFFFYVKQQESSKVVKERSWATQDGGRFGAVLSLSMFVSILRDCEYIADSNMSLRVFKNDGPLRLFITAIQIERLIVSLCKHFARAKPTELTFTLFTDALYTTAYYWCPDPLVPPSRRFAAFLSDMITQLIKVNSKSTLILGEPPAISLEGGKKVTFF</sequence>
<keyword evidence="1" id="KW-0175">Coiled coil</keyword>
<evidence type="ECO:0000313" key="2">
    <source>
        <dbReference type="EMBL" id="EPY28560.1"/>
    </source>
</evidence>
<proteinExistence type="predicted"/>
<keyword evidence="3" id="KW-1185">Reference proteome</keyword>
<evidence type="ECO:0000256" key="1">
    <source>
        <dbReference type="SAM" id="Coils"/>
    </source>
</evidence>